<dbReference type="AlphaFoldDB" id="A0A1G2KQJ4"/>
<feature type="domain" description="LamG-like jellyroll fold" evidence="5">
    <location>
        <begin position="65"/>
        <end position="205"/>
    </location>
</feature>
<dbReference type="SUPFAM" id="SSF49899">
    <property type="entry name" value="Concanavalin A-like lectins/glucanases"/>
    <property type="match status" value="2"/>
</dbReference>
<dbReference type="SMART" id="SM00282">
    <property type="entry name" value="LamG"/>
    <property type="match status" value="1"/>
</dbReference>
<dbReference type="STRING" id="1802270.A3C07_02505"/>
<feature type="domain" description="LamG-like jellyroll fold" evidence="5">
    <location>
        <begin position="521"/>
        <end position="653"/>
    </location>
</feature>
<keyword evidence="1" id="KW-0732">Signal</keyword>
<feature type="domain" description="Laminin G" evidence="4">
    <location>
        <begin position="518"/>
        <end position="648"/>
    </location>
</feature>
<feature type="compositionally biased region" description="Polar residues" evidence="3">
    <location>
        <begin position="332"/>
        <end position="352"/>
    </location>
</feature>
<comment type="caution">
    <text evidence="6">The sequence shown here is derived from an EMBL/GenBank/DDBJ whole genome shotgun (WGS) entry which is preliminary data.</text>
</comment>
<proteinExistence type="predicted"/>
<evidence type="ECO:0000313" key="7">
    <source>
        <dbReference type="Proteomes" id="UP000179023"/>
    </source>
</evidence>
<dbReference type="Pfam" id="PF13385">
    <property type="entry name" value="Laminin_G_3"/>
    <property type="match status" value="2"/>
</dbReference>
<organism evidence="6 7">
    <name type="scientific">Candidatus Sungbacteria bacterium RIFCSPHIGHO2_02_FULL_47_11</name>
    <dbReference type="NCBI Taxonomy" id="1802270"/>
    <lineage>
        <taxon>Bacteria</taxon>
        <taxon>Candidatus Sungiibacteriota</taxon>
    </lineage>
</organism>
<feature type="compositionally biased region" description="Polar residues" evidence="3">
    <location>
        <begin position="22"/>
        <end position="34"/>
    </location>
</feature>
<keyword evidence="2" id="KW-1015">Disulfide bond</keyword>
<feature type="region of interest" description="Disordered" evidence="3">
    <location>
        <begin position="331"/>
        <end position="353"/>
    </location>
</feature>
<name>A0A1G2KQJ4_9BACT</name>
<evidence type="ECO:0000259" key="5">
    <source>
        <dbReference type="SMART" id="SM00560"/>
    </source>
</evidence>
<protein>
    <recommendedName>
        <fullName evidence="8">LamG-like jellyroll fold domain-containing protein</fullName>
    </recommendedName>
</protein>
<feature type="region of interest" description="Disordered" evidence="3">
    <location>
        <begin position="1"/>
        <end position="35"/>
    </location>
</feature>
<evidence type="ECO:0000256" key="2">
    <source>
        <dbReference type="ARBA" id="ARBA00023157"/>
    </source>
</evidence>
<dbReference type="SMART" id="SM00560">
    <property type="entry name" value="LamGL"/>
    <property type="match status" value="2"/>
</dbReference>
<dbReference type="PANTHER" id="PTHR47635:SF2">
    <property type="entry name" value="LAMG-LIKE JELLYROLL FOLD DOMAIN-CONTAINING PROTEIN"/>
    <property type="match status" value="1"/>
</dbReference>
<dbReference type="Gene3D" id="2.60.120.200">
    <property type="match status" value="2"/>
</dbReference>
<evidence type="ECO:0000259" key="4">
    <source>
        <dbReference type="SMART" id="SM00282"/>
    </source>
</evidence>
<reference evidence="6 7" key="1">
    <citation type="journal article" date="2016" name="Nat. Commun.">
        <title>Thousands of microbial genomes shed light on interconnected biogeochemical processes in an aquifer system.</title>
        <authorList>
            <person name="Anantharaman K."/>
            <person name="Brown C.T."/>
            <person name="Hug L.A."/>
            <person name="Sharon I."/>
            <person name="Castelle C.J."/>
            <person name="Probst A.J."/>
            <person name="Thomas B.C."/>
            <person name="Singh A."/>
            <person name="Wilkins M.J."/>
            <person name="Karaoz U."/>
            <person name="Brodie E.L."/>
            <person name="Williams K.H."/>
            <person name="Hubbard S.S."/>
            <person name="Banfield J.F."/>
        </authorList>
    </citation>
    <scope>NUCLEOTIDE SEQUENCE [LARGE SCALE GENOMIC DNA]</scope>
</reference>
<gene>
    <name evidence="6" type="ORF">A3C07_02505</name>
</gene>
<dbReference type="EMBL" id="MHQI01000007">
    <property type="protein sequence ID" value="OHA00741.1"/>
    <property type="molecule type" value="Genomic_DNA"/>
</dbReference>
<evidence type="ECO:0008006" key="8">
    <source>
        <dbReference type="Google" id="ProtNLM"/>
    </source>
</evidence>
<dbReference type="InterPro" id="IPR006558">
    <property type="entry name" value="LamG-like"/>
</dbReference>
<sequence length="663" mass="69793">MVGNWSFDGPDMADNTAFDRSGQGNDGTLTNGPTRQIGRIGQALKFDGSNDYVDLGSASSIDDLDVFTYTAWIYIKSFPAGNRAGIITQGLNDRLCEVDNRGGASGDKTLRLTTDRGTDTNLIAADDLLTTNRWYHVACVFDLNGTNRLYIDGSEPSYGTNTQGSGILSDDPGQLVIIGAFDPPGNEFNGLIDDVRVYNRALSSDEIKRLYKIGATTKINSPLLSKGNITFDAASNSGGQSGVSSFSWNHTASGLNRLLLVGVVTSDGANLRTVTRITYGGKALTKARNDLSGNRDAEIWYLANPPGGTNSVSVTLTASVDRVMGGAISFNGADQTSPLDANNGTTGDSTAPSVDVVTKTNGAVVVDSLFYRDDTTDASCTAGAGQTKQVTVTNGASSQFGMSNKGPQSPAGSVTMSYSCTGASTPWIISAAAFKPLKLFTVNKSPNTGSIQNGLVGYWSFDGPDMAGNTAFDRSGQGNDGILTNGPKRQIGRIGQALEFDGVNDNVDLPVIVGNSKTIWSISAWIKTDMTAIGAIWSEADDNVGGDSEITMDINVTDAGKLRVTTRNGGDIDSIAVATAINNGQFHHVAATRDGSTIILYKDGVQIGSNTAVTASPPNQNDAAIGTHPNNNSNFFDGLIDDVRVYNRALSSDEIKRLYNIGR</sequence>
<dbReference type="InterPro" id="IPR001791">
    <property type="entry name" value="Laminin_G"/>
</dbReference>
<dbReference type="PANTHER" id="PTHR47635">
    <property type="entry name" value="CUB DOMAIN-CONTAINING PROTEIN"/>
    <property type="match status" value="1"/>
</dbReference>
<evidence type="ECO:0000256" key="3">
    <source>
        <dbReference type="SAM" id="MobiDB-lite"/>
    </source>
</evidence>
<dbReference type="InterPro" id="IPR013320">
    <property type="entry name" value="ConA-like_dom_sf"/>
</dbReference>
<dbReference type="Proteomes" id="UP000179023">
    <property type="component" value="Unassembled WGS sequence"/>
</dbReference>
<evidence type="ECO:0000313" key="6">
    <source>
        <dbReference type="EMBL" id="OHA00741.1"/>
    </source>
</evidence>
<accession>A0A1G2KQJ4</accession>
<evidence type="ECO:0000256" key="1">
    <source>
        <dbReference type="ARBA" id="ARBA00022729"/>
    </source>
</evidence>